<dbReference type="RefSeq" id="WP_048180373.1">
    <property type="nucleotide sequence ID" value="NZ_JXOJ01000001.1"/>
</dbReference>
<keyword evidence="2" id="KW-1185">Reference proteome</keyword>
<dbReference type="Pfam" id="PF24830">
    <property type="entry name" value="DUF7714"/>
    <property type="match status" value="1"/>
</dbReference>
<proteinExistence type="predicted"/>
<dbReference type="AlphaFoldDB" id="A0A0H1R385"/>
<sequence length="273" mass="30120">MIFPPHCKFVGSANGTPCGKRAYFLSRYLVRETPGGTEVLEVETDPNGTGLMRDVLSARVLASGDDVYRYPERVNVQDRTFLVQEAMRSGYRCTVFCGHGEQTTFVLDPDLSAFLRIHVYDITPPRPHLSATLGDLERTGLFGDLEVVFEHHVRDIREIKADVYPCRAAGFPRTVDADPLRPGDRVAGCLTARELLRECYGEGVTVENICPLESVAAEPFIARCCRSERAGIGLWNGLFGAVVHWGSSSWEIAEAARAVATAWRKQNGEGSGR</sequence>
<dbReference type="EMBL" id="JXOJ01000001">
    <property type="protein sequence ID" value="KLK89271.1"/>
    <property type="molecule type" value="Genomic_DNA"/>
</dbReference>
<name>A0A0H1R385_9EURY</name>
<comment type="caution">
    <text evidence="1">The sequence shown here is derived from an EMBL/GenBank/DDBJ whole genome shotgun (WGS) entry which is preliminary data.</text>
</comment>
<dbReference type="OrthoDB" id="52943at2157"/>
<dbReference type="Proteomes" id="UP000035301">
    <property type="component" value="Unassembled WGS sequence"/>
</dbReference>
<reference evidence="1 2" key="1">
    <citation type="journal article" date="2015" name="Int. J. Syst. Evol. Microbiol.">
        <title>Methanoculleus sediminis sp. nov., a methanogen from sediments near a submarine mud volcano.</title>
        <authorList>
            <person name="Chen S.C."/>
            <person name="Chen M.F."/>
            <person name="Lai M.C."/>
            <person name="Weng C.Y."/>
            <person name="Wu S.Y."/>
            <person name="Lin S."/>
            <person name="Yang T.F."/>
            <person name="Chen P.C."/>
        </authorList>
    </citation>
    <scope>NUCLEOTIDE SEQUENCE [LARGE SCALE GENOMIC DNA]</scope>
    <source>
        <strain evidence="1 2">S3Fa</strain>
    </source>
</reference>
<evidence type="ECO:0000313" key="1">
    <source>
        <dbReference type="EMBL" id="KLK89271.1"/>
    </source>
</evidence>
<evidence type="ECO:0000313" key="2">
    <source>
        <dbReference type="Proteomes" id="UP000035301"/>
    </source>
</evidence>
<dbReference type="STRING" id="1550566.SZ63_02230"/>
<organism evidence="1 2">
    <name type="scientific">Methanoculleus sediminis</name>
    <dbReference type="NCBI Taxonomy" id="1550566"/>
    <lineage>
        <taxon>Archaea</taxon>
        <taxon>Methanobacteriati</taxon>
        <taxon>Methanobacteriota</taxon>
        <taxon>Stenosarchaea group</taxon>
        <taxon>Methanomicrobia</taxon>
        <taxon>Methanomicrobiales</taxon>
        <taxon>Methanomicrobiaceae</taxon>
        <taxon>Methanoculleus</taxon>
    </lineage>
</organism>
<accession>A0A0H1R385</accession>
<dbReference type="PATRIC" id="fig|1550566.3.peg.469"/>
<protein>
    <submittedName>
        <fullName evidence="1">Uncharacterized protein</fullName>
    </submittedName>
</protein>
<gene>
    <name evidence="1" type="ORF">SZ63_02230</name>
</gene>
<dbReference type="InterPro" id="IPR056131">
    <property type="entry name" value="DUF7714"/>
</dbReference>